<dbReference type="PROSITE" id="PS50994">
    <property type="entry name" value="INTEGRASE"/>
    <property type="match status" value="1"/>
</dbReference>
<dbReference type="SUPFAM" id="SSF53098">
    <property type="entry name" value="Ribonuclease H-like"/>
    <property type="match status" value="1"/>
</dbReference>
<evidence type="ECO:0000313" key="3">
    <source>
        <dbReference type="EMBL" id="KAB7320531.1"/>
    </source>
</evidence>
<feature type="non-terminal residue" evidence="3">
    <location>
        <position position="1"/>
    </location>
</feature>
<comment type="caution">
    <text evidence="3">The sequence shown here is derived from an EMBL/GenBank/DDBJ whole genome shotgun (WGS) entry which is preliminary data.</text>
</comment>
<dbReference type="GO" id="GO:0015074">
    <property type="term" value="P:DNA integration"/>
    <property type="evidence" value="ECO:0007669"/>
    <property type="project" value="InterPro"/>
</dbReference>
<evidence type="ECO:0000313" key="2">
    <source>
        <dbReference type="EMBL" id="KAB7234436.1"/>
    </source>
</evidence>
<dbReference type="InterPro" id="IPR001584">
    <property type="entry name" value="Integrase_cat-core"/>
</dbReference>
<dbReference type="AlphaFoldDB" id="A0A6I1D1F7"/>
<dbReference type="Proteomes" id="UP000460333">
    <property type="component" value="Unassembled WGS sequence"/>
</dbReference>
<name>A0A6I1D1F7_BIFLN</name>
<organism evidence="3 4">
    <name type="scientific">Bifidobacterium longum</name>
    <dbReference type="NCBI Taxonomy" id="216816"/>
    <lineage>
        <taxon>Bacteria</taxon>
        <taxon>Bacillati</taxon>
        <taxon>Actinomycetota</taxon>
        <taxon>Actinomycetes</taxon>
        <taxon>Bifidobacteriales</taxon>
        <taxon>Bifidobacteriaceae</taxon>
        <taxon>Bifidobacterium</taxon>
    </lineage>
</organism>
<reference evidence="4 5" key="1">
    <citation type="journal article" date="2019" name="Nat. Med.">
        <title>A library of human gut bacterial isolates paired with longitudinal multiomics data enables mechanistic microbiome research.</title>
        <authorList>
            <person name="Poyet M."/>
            <person name="Groussin M."/>
            <person name="Gibbons S.M."/>
            <person name="Avila-Pacheco J."/>
            <person name="Jiang X."/>
            <person name="Kearney S.M."/>
            <person name="Perrotta A.R."/>
            <person name="Berdy B."/>
            <person name="Zhao S."/>
            <person name="Lieberman T.D."/>
            <person name="Swanson P.K."/>
            <person name="Smith M."/>
            <person name="Roesemann S."/>
            <person name="Alexander J.E."/>
            <person name="Rich S.A."/>
            <person name="Livny J."/>
            <person name="Vlamakis H."/>
            <person name="Clish C."/>
            <person name="Bullock K."/>
            <person name="Deik A."/>
            <person name="Scott J."/>
            <person name="Pierce K.A."/>
            <person name="Xavier R.J."/>
            <person name="Alm E.J."/>
        </authorList>
    </citation>
    <scope>NUCLEOTIDE SEQUENCE [LARGE SCALE GENOMIC DNA]</scope>
    <source>
        <strain evidence="2 5">BIOML-A118</strain>
        <strain evidence="3 4">BIOML-A75</strain>
    </source>
</reference>
<dbReference type="PANTHER" id="PTHR46889:SF4">
    <property type="entry name" value="TRANSPOSASE INSO FOR INSERTION SEQUENCE ELEMENT IS911B-RELATED"/>
    <property type="match status" value="1"/>
</dbReference>
<dbReference type="EMBL" id="WDRV01000032">
    <property type="protein sequence ID" value="KAB7320531.1"/>
    <property type="molecule type" value="Genomic_DNA"/>
</dbReference>
<dbReference type="Gene3D" id="3.30.420.10">
    <property type="entry name" value="Ribonuclease H-like superfamily/Ribonuclease H"/>
    <property type="match status" value="1"/>
</dbReference>
<dbReference type="EMBL" id="WDTJ01000021">
    <property type="protein sequence ID" value="KAB7234436.1"/>
    <property type="molecule type" value="Genomic_DNA"/>
</dbReference>
<gene>
    <name evidence="3" type="ORF">GBB65_11040</name>
    <name evidence="2" type="ORF">GBC43_10270</name>
</gene>
<dbReference type="GO" id="GO:0003676">
    <property type="term" value="F:nucleic acid binding"/>
    <property type="evidence" value="ECO:0007669"/>
    <property type="project" value="InterPro"/>
</dbReference>
<dbReference type="InterPro" id="IPR050900">
    <property type="entry name" value="Transposase_IS3/IS150/IS904"/>
</dbReference>
<evidence type="ECO:0000259" key="1">
    <source>
        <dbReference type="PROSITE" id="PS50994"/>
    </source>
</evidence>
<proteinExistence type="predicted"/>
<evidence type="ECO:0000313" key="4">
    <source>
        <dbReference type="Proteomes" id="UP000451234"/>
    </source>
</evidence>
<sequence>HPAENPLPTLRKNTAQNADPNLTKHIEVFHTDRGGGFAGERVERVLDVFGVTRSLSRPGNPYDSAVVESTNRLVRKELIHRNVYTNVEQLRSDVNRYVWWYNHQRLHSTLGYLSPVEFTQQGKTL</sequence>
<dbReference type="InterPro" id="IPR036397">
    <property type="entry name" value="RNaseH_sf"/>
</dbReference>
<evidence type="ECO:0000313" key="5">
    <source>
        <dbReference type="Proteomes" id="UP000460333"/>
    </source>
</evidence>
<protein>
    <submittedName>
        <fullName evidence="3">Transposase</fullName>
    </submittedName>
</protein>
<accession>A0A6I1D1F7</accession>
<dbReference type="InterPro" id="IPR012337">
    <property type="entry name" value="RNaseH-like_sf"/>
</dbReference>
<dbReference type="PANTHER" id="PTHR46889">
    <property type="entry name" value="TRANSPOSASE INSF FOR INSERTION SEQUENCE IS3B-RELATED"/>
    <property type="match status" value="1"/>
</dbReference>
<feature type="domain" description="Integrase catalytic" evidence="1">
    <location>
        <begin position="1"/>
        <end position="123"/>
    </location>
</feature>
<dbReference type="Pfam" id="PF13683">
    <property type="entry name" value="rve_3"/>
    <property type="match status" value="1"/>
</dbReference>
<dbReference type="Proteomes" id="UP000451234">
    <property type="component" value="Unassembled WGS sequence"/>
</dbReference>